<dbReference type="PANTHER" id="PTHR12631">
    <property type="entry name" value="ALPHA-L-IDURONIDASE"/>
    <property type="match status" value="1"/>
</dbReference>
<dbReference type="SUPFAM" id="SSF51011">
    <property type="entry name" value="Glycosyl hydrolase domain"/>
    <property type="match status" value="1"/>
</dbReference>
<dbReference type="EMBL" id="CP007129">
    <property type="protein sequence ID" value="AHG92402.1"/>
    <property type="molecule type" value="Genomic_DNA"/>
</dbReference>
<evidence type="ECO:0000313" key="6">
    <source>
        <dbReference type="EMBL" id="AHG92402.1"/>
    </source>
</evidence>
<dbReference type="KEGG" id="gba:J421_4867"/>
<evidence type="ECO:0000256" key="4">
    <source>
        <dbReference type="PIRSR" id="PIRSR600514-1"/>
    </source>
</evidence>
<feature type="domain" description="Glycosyl hydrolases family 39 N-terminal catalytic" evidence="5">
    <location>
        <begin position="73"/>
        <end position="569"/>
    </location>
</feature>
<dbReference type="SUPFAM" id="SSF51445">
    <property type="entry name" value="(Trans)glycosidases"/>
    <property type="match status" value="1"/>
</dbReference>
<dbReference type="InterPro" id="IPR051923">
    <property type="entry name" value="Glycosyl_Hydrolase_39"/>
</dbReference>
<dbReference type="Gene3D" id="3.20.20.80">
    <property type="entry name" value="Glycosidases"/>
    <property type="match status" value="1"/>
</dbReference>
<protein>
    <submittedName>
        <fullName evidence="6">Glycoside hydrolase family 39</fullName>
    </submittedName>
</protein>
<keyword evidence="6" id="KW-0614">Plasmid</keyword>
<evidence type="ECO:0000313" key="7">
    <source>
        <dbReference type="Proteomes" id="UP000019151"/>
    </source>
</evidence>
<keyword evidence="3" id="KW-0326">Glycosidase</keyword>
<comment type="similarity">
    <text evidence="1">Belongs to the glycosyl hydrolase 39 family.</text>
</comment>
<dbReference type="PATRIC" id="fig|861299.3.peg.4921"/>
<dbReference type="AlphaFoldDB" id="W0RPI5"/>
<dbReference type="Pfam" id="PF01229">
    <property type="entry name" value="Glyco_hydro_39"/>
    <property type="match status" value="1"/>
</dbReference>
<geneLocation type="plasmid" evidence="6 7">
    <name>1</name>
</geneLocation>
<dbReference type="Gene3D" id="2.60.40.1500">
    <property type="entry name" value="Glycosyl hydrolase domain, family 39"/>
    <property type="match status" value="1"/>
</dbReference>
<evidence type="ECO:0000256" key="2">
    <source>
        <dbReference type="ARBA" id="ARBA00022801"/>
    </source>
</evidence>
<dbReference type="InterPro" id="IPR000514">
    <property type="entry name" value="Glyco_hydro_39"/>
</dbReference>
<evidence type="ECO:0000259" key="5">
    <source>
        <dbReference type="Pfam" id="PF01229"/>
    </source>
</evidence>
<keyword evidence="7" id="KW-1185">Reference proteome</keyword>
<evidence type="ECO:0000256" key="1">
    <source>
        <dbReference type="ARBA" id="ARBA00008875"/>
    </source>
</evidence>
<dbReference type="PRINTS" id="PR00745">
    <property type="entry name" value="GLHYDRLASE39"/>
</dbReference>
<proteinExistence type="inferred from homology"/>
<reference evidence="6 7" key="1">
    <citation type="journal article" date="2014" name="Genome Announc.">
        <title>Genome Sequence and Methylome of Soil Bacterium Gemmatirosa kalamazoonensis KBS708T, a Member of the Rarely Cultivated Gemmatimonadetes Phylum.</title>
        <authorList>
            <person name="Debruyn J.M."/>
            <person name="Radosevich M."/>
            <person name="Wommack K.E."/>
            <person name="Polson S.W."/>
            <person name="Hauser L.J."/>
            <person name="Fawaz M.N."/>
            <person name="Korlach J."/>
            <person name="Tsai Y.C."/>
        </authorList>
    </citation>
    <scope>NUCLEOTIDE SEQUENCE [LARGE SCALE GENOMIC DNA]</scope>
    <source>
        <strain evidence="6 7">KBS708</strain>
        <plasmid evidence="7">Plasmid 1</plasmid>
    </source>
</reference>
<keyword evidence="2 6" id="KW-0378">Hydrolase</keyword>
<evidence type="ECO:0000256" key="3">
    <source>
        <dbReference type="ARBA" id="ARBA00023295"/>
    </source>
</evidence>
<dbReference type="GO" id="GO:0005975">
    <property type="term" value="P:carbohydrate metabolic process"/>
    <property type="evidence" value="ECO:0007669"/>
    <property type="project" value="InterPro"/>
</dbReference>
<dbReference type="InterPro" id="IPR017853">
    <property type="entry name" value="GH"/>
</dbReference>
<name>W0RPI5_9BACT</name>
<dbReference type="InterPro" id="IPR049166">
    <property type="entry name" value="GH39_cat"/>
</dbReference>
<dbReference type="PANTHER" id="PTHR12631:SF8">
    <property type="entry name" value="ALPHA-L-IDURONIDASE"/>
    <property type="match status" value="1"/>
</dbReference>
<dbReference type="HOGENOM" id="CLU_028597_0_0_0"/>
<organism evidence="6 7">
    <name type="scientific">Gemmatirosa kalamazoonensis</name>
    <dbReference type="NCBI Taxonomy" id="861299"/>
    <lineage>
        <taxon>Bacteria</taxon>
        <taxon>Pseudomonadati</taxon>
        <taxon>Gemmatimonadota</taxon>
        <taxon>Gemmatimonadia</taxon>
        <taxon>Gemmatimonadales</taxon>
        <taxon>Gemmatimonadaceae</taxon>
        <taxon>Gemmatirosa</taxon>
    </lineage>
</organism>
<dbReference type="Proteomes" id="UP000019151">
    <property type="component" value="Plasmid 1"/>
</dbReference>
<accession>W0RPI5</accession>
<dbReference type="GO" id="GO:0004553">
    <property type="term" value="F:hydrolase activity, hydrolyzing O-glycosyl compounds"/>
    <property type="evidence" value="ECO:0007669"/>
    <property type="project" value="InterPro"/>
</dbReference>
<feature type="active site" description="Proton donor" evidence="4">
    <location>
        <position position="252"/>
    </location>
</feature>
<dbReference type="InParanoid" id="W0RPI5"/>
<gene>
    <name evidence="6" type="ORF">J421_4867</name>
</gene>
<sequence>MNDTFAVAFDRMNRTDRIKTNNKGTTRVVGSHPVRPVHPVEKKSVGLLSLLSLILSAATALAGGAQEPAFPVAIRVDAAKPLGALPPAWRFFGADEPNYATMKDGRKLVAELGSLGDSGGPQVYFRTHHLLVTGDGTPALKWGSTNVYTEDARGRPVYDFSVVDRIFATYLARGVRPYVEIGFMPQALSTHPEPYQHAWRPGLPYDDVYTGWAYPPKDYAKWEELVYRWVKHCVERFGRAEVERWYWEVWNEPNIGYWKGTPEEFLRLHDHAIAGVRRALPTARVGGPDVAGSGGAFMQGFLEHVLRGRNFATGATGTPHDFVSFHAKGAPSFVDGHVRTGIAAQLRTIDQGFARIASFPELRATPIVIGESDPDGCAACQGPQLGYRNGTMYASYTAAAYARTVLLAERHGVNLLGALTWAFEFEDQPYFAGFRVLATNGIDLPVLNVFRMLAGLGGQHVSAESDRDPGLDAMVRDGVRGAPDVSALASLAPGKLAVLVWHYHDDDVPGPGARVSLSLAGLPSGTREARVTHYRVDDAHSNAFAEWKRMGSPIAPSREQYDRLLAAGQLAKLDGPSSVHVDGGSARLEFALPRQAVSLVVVEWP</sequence>